<feature type="domain" description="Solute-binding protein family 5" evidence="6">
    <location>
        <begin position="70"/>
        <end position="163"/>
    </location>
</feature>
<comment type="subcellular location">
    <subcellularLocation>
        <location evidence="1">Periplasm</location>
    </subcellularLocation>
</comment>
<evidence type="ECO:0000256" key="3">
    <source>
        <dbReference type="ARBA" id="ARBA00022448"/>
    </source>
</evidence>
<protein>
    <recommendedName>
        <fullName evidence="6">Solute-binding protein family 5 domain-containing protein</fullName>
    </recommendedName>
</protein>
<dbReference type="STRING" id="874156.GCA_001021555_00260"/>
<comment type="caution">
    <text evidence="7">The sequence shown here is derived from an EMBL/GenBank/DDBJ whole genome shotgun (WGS) entry which is preliminary data.</text>
</comment>
<reference evidence="7 8" key="1">
    <citation type="submission" date="2015-04" db="EMBL/GenBank/DDBJ databases">
        <title>The draft genome sequence of Erythrobacter marinus HWDM-33.</title>
        <authorList>
            <person name="Zhuang L."/>
            <person name="Liu Y."/>
            <person name="Shao Z."/>
        </authorList>
    </citation>
    <scope>NUCLEOTIDE SEQUENCE [LARGE SCALE GENOMIC DNA]</scope>
    <source>
        <strain evidence="7 8">HWDM-33</strain>
    </source>
</reference>
<dbReference type="InterPro" id="IPR039424">
    <property type="entry name" value="SBP_5"/>
</dbReference>
<dbReference type="SUPFAM" id="SSF53850">
    <property type="entry name" value="Periplasmic binding protein-like II"/>
    <property type="match status" value="1"/>
</dbReference>
<dbReference type="EMBL" id="LBHU01000001">
    <property type="protein sequence ID" value="KLI64881.1"/>
    <property type="molecule type" value="Genomic_DNA"/>
</dbReference>
<dbReference type="PROSITE" id="PS51257">
    <property type="entry name" value="PROKAR_LIPOPROTEIN"/>
    <property type="match status" value="1"/>
</dbReference>
<dbReference type="Pfam" id="PF00496">
    <property type="entry name" value="SBP_bac_5"/>
    <property type="match status" value="2"/>
</dbReference>
<dbReference type="InterPro" id="IPR000914">
    <property type="entry name" value="SBP_5_dom"/>
</dbReference>
<comment type="similarity">
    <text evidence="2">Belongs to the bacterial solute-binding protein 5 family.</text>
</comment>
<dbReference type="AlphaFoldDB" id="A0A0H0XSC8"/>
<dbReference type="RefSeq" id="WP_047092748.1">
    <property type="nucleotide sequence ID" value="NZ_LBHU01000001.1"/>
</dbReference>
<evidence type="ECO:0000256" key="5">
    <source>
        <dbReference type="SAM" id="SignalP"/>
    </source>
</evidence>
<dbReference type="Gene3D" id="3.40.190.10">
    <property type="entry name" value="Periplasmic binding protein-like II"/>
    <property type="match status" value="1"/>
</dbReference>
<gene>
    <name evidence="7" type="ORF">AAV99_05080</name>
</gene>
<dbReference type="OrthoDB" id="9803988at2"/>
<dbReference type="Proteomes" id="UP000053455">
    <property type="component" value="Unassembled WGS sequence"/>
</dbReference>
<evidence type="ECO:0000256" key="1">
    <source>
        <dbReference type="ARBA" id="ARBA00004418"/>
    </source>
</evidence>
<dbReference type="GO" id="GO:0030313">
    <property type="term" value="C:cell envelope"/>
    <property type="evidence" value="ECO:0007669"/>
    <property type="project" value="UniProtKB-SubCell"/>
</dbReference>
<evidence type="ECO:0000313" key="8">
    <source>
        <dbReference type="Proteomes" id="UP000053455"/>
    </source>
</evidence>
<name>A0A0H0XSC8_9SPHN</name>
<dbReference type="PATRIC" id="fig|874156.12.peg.1052"/>
<dbReference type="GO" id="GO:0015833">
    <property type="term" value="P:peptide transport"/>
    <property type="evidence" value="ECO:0007669"/>
    <property type="project" value="TreeGrafter"/>
</dbReference>
<keyword evidence="4 5" id="KW-0732">Signal</keyword>
<evidence type="ECO:0000313" key="7">
    <source>
        <dbReference type="EMBL" id="KLI64881.1"/>
    </source>
</evidence>
<feature type="domain" description="Solute-binding protein family 5" evidence="6">
    <location>
        <begin position="212"/>
        <end position="392"/>
    </location>
</feature>
<dbReference type="PANTHER" id="PTHR30290:SF10">
    <property type="entry name" value="PERIPLASMIC OLIGOPEPTIDE-BINDING PROTEIN-RELATED"/>
    <property type="match status" value="1"/>
</dbReference>
<sequence length="502" mass="54274">MKAASRILSTFVSIVLLAGCGGSNDGALDVALIGTQDAVFTDSARLSIGAQHLRAATDSGLVTFNAQGETVPALAERWIVTEDGLSFIFRLRDTTWPDGSPMTGESARAALLSAIGQLEGTSLALDLAPIEEIRAMAGRVIEIRLTSPEPYLLTLLAQPELALRRDGGGTGPMVLDRIDEAHDGGRRQIARLDFKPPQERGLPIDENWEEDVRQIDLFVVDEPEAIRMFDAGEVELVLGGDLGGFPLVDTGPLATGTLRVDSPVGLFGLQVRSETGLLGNEGVREGIAMAIDREALLARYNVGGWNPTTRPVSPGLPGDPGLVSERWLDMDIEDRRTEASARISAWRRQFDDGDTSQPVVVTVALQEGPGWDLLLQNLANQLAGIGITIERAESRAQAQLVVIDRIARFPAPRWFLNQFNCTLRRGLCSEEVDALVAQALAETDTTARAMLMAQAEAEFTLENVYIPIGSPLRWSLLRGSVDGFEANPHAFHPLPPLAEIPR</sequence>
<feature type="signal peptide" evidence="5">
    <location>
        <begin position="1"/>
        <end position="18"/>
    </location>
</feature>
<dbReference type="Gene3D" id="3.90.76.10">
    <property type="entry name" value="Dipeptide-binding Protein, Domain 1"/>
    <property type="match status" value="1"/>
</dbReference>
<dbReference type="GO" id="GO:1904680">
    <property type="term" value="F:peptide transmembrane transporter activity"/>
    <property type="evidence" value="ECO:0007669"/>
    <property type="project" value="TreeGrafter"/>
</dbReference>
<keyword evidence="3" id="KW-0813">Transport</keyword>
<dbReference type="Gene3D" id="3.10.105.10">
    <property type="entry name" value="Dipeptide-binding Protein, Domain 3"/>
    <property type="match status" value="1"/>
</dbReference>
<accession>A0A0H0XSC8</accession>
<organism evidence="7 8">
    <name type="scientific">Aurantiacibacter marinus</name>
    <dbReference type="NCBI Taxonomy" id="874156"/>
    <lineage>
        <taxon>Bacteria</taxon>
        <taxon>Pseudomonadati</taxon>
        <taxon>Pseudomonadota</taxon>
        <taxon>Alphaproteobacteria</taxon>
        <taxon>Sphingomonadales</taxon>
        <taxon>Erythrobacteraceae</taxon>
        <taxon>Aurantiacibacter</taxon>
    </lineage>
</organism>
<evidence type="ECO:0000256" key="4">
    <source>
        <dbReference type="ARBA" id="ARBA00022729"/>
    </source>
</evidence>
<proteinExistence type="inferred from homology"/>
<feature type="chain" id="PRO_5002589993" description="Solute-binding protein family 5 domain-containing protein" evidence="5">
    <location>
        <begin position="19"/>
        <end position="502"/>
    </location>
</feature>
<evidence type="ECO:0000256" key="2">
    <source>
        <dbReference type="ARBA" id="ARBA00005695"/>
    </source>
</evidence>
<dbReference type="PANTHER" id="PTHR30290">
    <property type="entry name" value="PERIPLASMIC BINDING COMPONENT OF ABC TRANSPORTER"/>
    <property type="match status" value="1"/>
</dbReference>
<keyword evidence="8" id="KW-1185">Reference proteome</keyword>
<evidence type="ECO:0000259" key="6">
    <source>
        <dbReference type="Pfam" id="PF00496"/>
    </source>
</evidence>